<accession>A0A828UAJ1</accession>
<dbReference type="EMBL" id="AIFC01000017">
    <property type="protein sequence ID" value="EHU46640.1"/>
    <property type="molecule type" value="Genomic_DNA"/>
</dbReference>
<evidence type="ECO:0000313" key="2">
    <source>
        <dbReference type="EMBL" id="EHU46640.1"/>
    </source>
</evidence>
<feature type="transmembrane region" description="Helical" evidence="1">
    <location>
        <begin position="14"/>
        <end position="35"/>
    </location>
</feature>
<evidence type="ECO:0000313" key="3">
    <source>
        <dbReference type="Proteomes" id="UP000005272"/>
    </source>
</evidence>
<keyword evidence="1" id="KW-1133">Transmembrane helix</keyword>
<reference evidence="2 3" key="1">
    <citation type="journal article" date="2012" name="J. Bacteriol.">
        <title>Draft Genome Sequences of the Diarrheagenic Escherichia coli Collection.</title>
        <authorList>
            <person name="Hazen T.H."/>
            <person name="Sahl J.W."/>
            <person name="Redman J.C."/>
            <person name="Morris C.R."/>
            <person name="Daugherty S.C."/>
            <person name="Chibucos M.C."/>
            <person name="Sengamalay N.A."/>
            <person name="Fraser-Liggett C.M."/>
            <person name="Steinsland H."/>
            <person name="Whittam T.S."/>
            <person name="Whittam B."/>
            <person name="Manning S.D."/>
            <person name="Rasko D.A."/>
        </authorList>
    </citation>
    <scope>NUCLEOTIDE SEQUENCE [LARGE SCALE GENOMIC DNA]</scope>
    <source>
        <strain evidence="2 3">DEC2D</strain>
    </source>
</reference>
<sequence length="38" mass="4346">MFLGQVRGLNAEEIGFAVCTTGIFQLFSVPFYFWLSKK</sequence>
<name>A0A828UAJ1_ECOLX</name>
<proteinExistence type="predicted"/>
<gene>
    <name evidence="2" type="ORF">ECDEC2D_1573</name>
</gene>
<organism evidence="2 3">
    <name type="scientific">Escherichia coli DEC2D</name>
    <dbReference type="NCBI Taxonomy" id="868141"/>
    <lineage>
        <taxon>Bacteria</taxon>
        <taxon>Pseudomonadati</taxon>
        <taxon>Pseudomonadota</taxon>
        <taxon>Gammaproteobacteria</taxon>
        <taxon>Enterobacterales</taxon>
        <taxon>Enterobacteriaceae</taxon>
        <taxon>Escherichia</taxon>
    </lineage>
</organism>
<keyword evidence="1" id="KW-0472">Membrane</keyword>
<dbReference type="Proteomes" id="UP000005272">
    <property type="component" value="Unassembled WGS sequence"/>
</dbReference>
<dbReference type="AlphaFoldDB" id="A0A828UAJ1"/>
<evidence type="ECO:0000256" key="1">
    <source>
        <dbReference type="SAM" id="Phobius"/>
    </source>
</evidence>
<comment type="caution">
    <text evidence="2">The sequence shown here is derived from an EMBL/GenBank/DDBJ whole genome shotgun (WGS) entry which is preliminary data.</text>
</comment>
<keyword evidence="1" id="KW-0812">Transmembrane</keyword>
<protein>
    <submittedName>
        <fullName evidence="2">Putative membrane protein</fullName>
    </submittedName>
</protein>